<protein>
    <submittedName>
        <fullName evidence="2">Sigma70-ECF: RNA polymerase sigma factor, sigma-70 family</fullName>
    </submittedName>
</protein>
<dbReference type="InterPro" id="IPR014284">
    <property type="entry name" value="RNA_pol_sigma-70_dom"/>
</dbReference>
<dbReference type="InterPro" id="IPR013324">
    <property type="entry name" value="RNA_pol_sigma_r3/r4-like"/>
</dbReference>
<accession>A0A285PVK4</accession>
<dbReference type="RefSeq" id="WP_096241037.1">
    <property type="nucleotide sequence ID" value="NZ_LT907978.1"/>
</dbReference>
<evidence type="ECO:0000313" key="2">
    <source>
        <dbReference type="EMBL" id="SOB73226.1"/>
    </source>
</evidence>
<evidence type="ECO:0000313" key="3">
    <source>
        <dbReference type="Proteomes" id="UP000217549"/>
    </source>
</evidence>
<evidence type="ECO:0000259" key="1">
    <source>
        <dbReference type="Pfam" id="PF08281"/>
    </source>
</evidence>
<dbReference type="GO" id="GO:0006352">
    <property type="term" value="P:DNA-templated transcription initiation"/>
    <property type="evidence" value="ECO:0007669"/>
    <property type="project" value="InterPro"/>
</dbReference>
<dbReference type="InterPro" id="IPR013249">
    <property type="entry name" value="RNA_pol_sigma70_r4_t2"/>
</dbReference>
<dbReference type="SUPFAM" id="SSF88659">
    <property type="entry name" value="Sigma3 and sigma4 domains of RNA polymerase sigma factors"/>
    <property type="match status" value="1"/>
</dbReference>
<proteinExistence type="predicted"/>
<name>A0A285PVK4_9FIRM</name>
<dbReference type="Proteomes" id="UP000217549">
    <property type="component" value="Chromosome I"/>
</dbReference>
<feature type="domain" description="RNA polymerase sigma factor 70 region 4 type 2" evidence="1">
    <location>
        <begin position="79"/>
        <end position="126"/>
    </location>
</feature>
<reference evidence="3" key="1">
    <citation type="submission" date="2017-09" db="EMBL/GenBank/DDBJ databases">
        <authorList>
            <person name="Shetty A S."/>
        </authorList>
    </citation>
    <scope>NUCLEOTIDE SEQUENCE [LARGE SCALE GENOMIC DNA]</scope>
</reference>
<dbReference type="Pfam" id="PF08281">
    <property type="entry name" value="Sigma70_r4_2"/>
    <property type="match status" value="1"/>
</dbReference>
<dbReference type="EMBL" id="LT907978">
    <property type="protein sequence ID" value="SOB73226.1"/>
    <property type="molecule type" value="Genomic_DNA"/>
</dbReference>
<organism evidence="2 3">
    <name type="scientific">Anaerobutyricum hallii</name>
    <dbReference type="NCBI Taxonomy" id="39488"/>
    <lineage>
        <taxon>Bacteria</taxon>
        <taxon>Bacillati</taxon>
        <taxon>Bacillota</taxon>
        <taxon>Clostridia</taxon>
        <taxon>Lachnospirales</taxon>
        <taxon>Lachnospiraceae</taxon>
        <taxon>Anaerobutyricum</taxon>
    </lineage>
</organism>
<dbReference type="InterPro" id="IPR036388">
    <property type="entry name" value="WH-like_DNA-bd_sf"/>
</dbReference>
<dbReference type="Gene3D" id="1.10.10.10">
    <property type="entry name" value="Winged helix-like DNA-binding domain superfamily/Winged helix DNA-binding domain"/>
    <property type="match status" value="1"/>
</dbReference>
<dbReference type="GO" id="GO:0016987">
    <property type="term" value="F:sigma factor activity"/>
    <property type="evidence" value="ECO:0007669"/>
    <property type="project" value="InterPro"/>
</dbReference>
<dbReference type="AlphaFoldDB" id="A0A285PVK4"/>
<keyword evidence="3" id="KW-1185">Reference proteome</keyword>
<sequence>MNLTRLEKAVVQRKFIRYCIKVLDGEALNYLDEMDKIWEREINFSELREEILDGFCSYDEFMKIRYFQIMGMEVPVKDEAISEALYRLPEKKRKIILMSYFLDMTEKEIAECMNLVQSTVHYHKADSLRLLKKLLE</sequence>
<dbReference type="KEGG" id="ehl:EHLA_2672"/>
<dbReference type="GO" id="GO:0003677">
    <property type="term" value="F:DNA binding"/>
    <property type="evidence" value="ECO:0007669"/>
    <property type="project" value="InterPro"/>
</dbReference>
<gene>
    <name evidence="2" type="ORF">EHLA_2672</name>
</gene>
<dbReference type="NCBIfam" id="TIGR02937">
    <property type="entry name" value="sigma70-ECF"/>
    <property type="match status" value="1"/>
</dbReference>